<protein>
    <submittedName>
        <fullName evidence="5">Pyridoxal-dependent decarboxylase, C-terminal sheet domain protein</fullName>
    </submittedName>
</protein>
<comment type="cofactor">
    <cofactor evidence="1 3">
        <name>pyridoxal 5'-phosphate</name>
        <dbReference type="ChEBI" id="CHEBI:597326"/>
    </cofactor>
</comment>
<evidence type="ECO:0000256" key="3">
    <source>
        <dbReference type="PIRSR" id="PIRSR600183-50"/>
    </source>
</evidence>
<reference evidence="5 6" key="1">
    <citation type="submission" date="2009-01" db="EMBL/GenBank/DDBJ databases">
        <authorList>
            <person name="Qin X."/>
            <person name="Bachman B."/>
            <person name="Battles P."/>
            <person name="Bell A."/>
            <person name="Bess C."/>
            <person name="Bickham C."/>
            <person name="Chaboub L."/>
            <person name="Chen D."/>
            <person name="Coyle M."/>
            <person name="Deiros D.R."/>
            <person name="Dinh H."/>
            <person name="Forbes L."/>
            <person name="Fowler G."/>
            <person name="Francisco L."/>
            <person name="Fu Q."/>
            <person name="Gubbala S."/>
            <person name="Hale W."/>
            <person name="Han Y."/>
            <person name="Hemphill L."/>
            <person name="Highlander S.K."/>
            <person name="Hirani K."/>
            <person name="Hogues M."/>
            <person name="Jackson L."/>
            <person name="Jakkamsetti A."/>
            <person name="Javaid M."/>
            <person name="Jiang H."/>
            <person name="Korchina V."/>
            <person name="Kovar C."/>
            <person name="Lara F."/>
            <person name="Lee S."/>
            <person name="Mata R."/>
            <person name="Mathew T."/>
            <person name="Moen C."/>
            <person name="Morales K."/>
            <person name="Munidasa M."/>
            <person name="Nazareth L."/>
            <person name="Ngo R."/>
            <person name="Nguyen L."/>
            <person name="Okwuonu G."/>
            <person name="Ongeri F."/>
            <person name="Patil S."/>
            <person name="Petrosino J."/>
            <person name="Pham C."/>
            <person name="Pham P."/>
            <person name="Pu L.-L."/>
            <person name="Puazo M."/>
            <person name="Raj R."/>
            <person name="Reid J."/>
            <person name="Rouhana J."/>
            <person name="Saada N."/>
            <person name="Shang Y."/>
            <person name="Simmons D."/>
            <person name="Thornton R."/>
            <person name="Warren J."/>
            <person name="Weissenberger G."/>
            <person name="Zhang J."/>
            <person name="Zhang L."/>
            <person name="Zhou C."/>
            <person name="Zhu D."/>
            <person name="Muzny D."/>
            <person name="Worley K."/>
            <person name="Gibbs R."/>
        </authorList>
    </citation>
    <scope>NUCLEOTIDE SEQUENCE [LARGE SCALE GENOMIC DNA]</scope>
    <source>
        <strain evidence="5 6">ATCC 35098</strain>
    </source>
</reference>
<dbReference type="GO" id="GO:0009089">
    <property type="term" value="P:lysine biosynthetic process via diaminopimelate"/>
    <property type="evidence" value="ECO:0007669"/>
    <property type="project" value="TreeGrafter"/>
</dbReference>
<gene>
    <name evidence="5" type="ORF">HMPREF0077_1133</name>
</gene>
<dbReference type="GO" id="GO:0008836">
    <property type="term" value="F:diaminopimelate decarboxylase activity"/>
    <property type="evidence" value="ECO:0007669"/>
    <property type="project" value="TreeGrafter"/>
</dbReference>
<keyword evidence="2 3" id="KW-0663">Pyridoxal phosphate</keyword>
<dbReference type="Gene3D" id="3.20.20.10">
    <property type="entry name" value="Alanine racemase"/>
    <property type="match status" value="1"/>
</dbReference>
<dbReference type="HOGENOM" id="CLU_026444_0_1_9"/>
<dbReference type="PANTHER" id="PTHR43727">
    <property type="entry name" value="DIAMINOPIMELATE DECARBOXYLASE"/>
    <property type="match status" value="1"/>
</dbReference>
<dbReference type="InterPro" id="IPR000183">
    <property type="entry name" value="Orn/DAP/Arg_de-COase"/>
</dbReference>
<evidence type="ECO:0000256" key="2">
    <source>
        <dbReference type="ARBA" id="ARBA00022898"/>
    </source>
</evidence>
<proteinExistence type="predicted"/>
<sequence length="392" mass="44469">MVVNLDGLTTPYFIIYQDKLDKNIEDYKTALINEWPNSQLSFSVKTNSLPWLLEYIRDKGIFAEVVSKEEYLLAKRCGYKDNEIIFNGPIKNKDIFLDSLTMGATVNIDSKEELNFLFGLNEQSRNNIGIRINPNPDIFEEKDIAYKNDGFRFGFSEETGELNRAISIVRGASDSVGLHIHCNSITRSKEVYIALANYAKKIIKKYDLKVSYIDIGGGFFGGIPGKTTAREYISVIKNVLSKVVDINVTKLIIEPGSAIIGSCVDLVTKVIDVKETCRSRIVTTDGSRIHIDPLWAKKSYVYTLENKSDSNITKQIICGYTCMDHDRLMTIYNDKKLECGDKIIYHRVGAYSVTFGGMFISYYPDVYIKKSENIEKVRGKISVDDFYNIHSL</sequence>
<dbReference type="InterPro" id="IPR022644">
    <property type="entry name" value="De-COase2_N"/>
</dbReference>
<dbReference type="Gene3D" id="2.40.37.10">
    <property type="entry name" value="Lyase, Ornithine Decarboxylase, Chain A, domain 1"/>
    <property type="match status" value="1"/>
</dbReference>
<dbReference type="SUPFAM" id="SSF50621">
    <property type="entry name" value="Alanine racemase C-terminal domain-like"/>
    <property type="match status" value="1"/>
</dbReference>
<feature type="active site" description="Proton donor" evidence="3">
    <location>
        <position position="322"/>
    </location>
</feature>
<evidence type="ECO:0000256" key="1">
    <source>
        <dbReference type="ARBA" id="ARBA00001933"/>
    </source>
</evidence>
<evidence type="ECO:0000259" key="4">
    <source>
        <dbReference type="Pfam" id="PF02784"/>
    </source>
</evidence>
<dbReference type="Pfam" id="PF02784">
    <property type="entry name" value="Orn_Arg_deC_N"/>
    <property type="match status" value="1"/>
</dbReference>
<organism evidence="5 6">
    <name type="scientific">Anaerococcus tetradius ATCC 35098</name>
    <dbReference type="NCBI Taxonomy" id="525255"/>
    <lineage>
        <taxon>Bacteria</taxon>
        <taxon>Bacillati</taxon>
        <taxon>Bacillota</taxon>
        <taxon>Tissierellia</taxon>
        <taxon>Tissierellales</taxon>
        <taxon>Peptoniphilaceae</taxon>
        <taxon>Anaerococcus</taxon>
    </lineage>
</organism>
<name>C2CI23_9FIRM</name>
<dbReference type="eggNOG" id="COG0019">
    <property type="taxonomic scope" value="Bacteria"/>
</dbReference>
<accession>C2CI23</accession>
<dbReference type="AlphaFoldDB" id="C2CI23"/>
<dbReference type="EMBL" id="ACGC01000052">
    <property type="protein sequence ID" value="EEI82818.1"/>
    <property type="molecule type" value="Genomic_DNA"/>
</dbReference>
<dbReference type="PANTHER" id="PTHR43727:SF2">
    <property type="entry name" value="GROUP IV DECARBOXYLASE"/>
    <property type="match status" value="1"/>
</dbReference>
<dbReference type="SUPFAM" id="SSF51419">
    <property type="entry name" value="PLP-binding barrel"/>
    <property type="match status" value="1"/>
</dbReference>
<dbReference type="Proteomes" id="UP000003744">
    <property type="component" value="Unassembled WGS sequence"/>
</dbReference>
<dbReference type="PRINTS" id="PR01179">
    <property type="entry name" value="ODADCRBXLASE"/>
</dbReference>
<comment type="caution">
    <text evidence="5">The sequence shown here is derived from an EMBL/GenBank/DDBJ whole genome shotgun (WGS) entry which is preliminary data.</text>
</comment>
<dbReference type="RefSeq" id="WP_004837249.1">
    <property type="nucleotide sequence ID" value="NZ_GG666297.1"/>
</dbReference>
<dbReference type="InterPro" id="IPR009006">
    <property type="entry name" value="Ala_racemase/Decarboxylase_C"/>
</dbReference>
<feature type="modified residue" description="N6-(pyridoxal phosphate)lysine" evidence="3">
    <location>
        <position position="45"/>
    </location>
</feature>
<feature type="domain" description="Orn/DAP/Arg decarboxylase 2 N-terminal" evidence="4">
    <location>
        <begin position="21"/>
        <end position="260"/>
    </location>
</feature>
<evidence type="ECO:0000313" key="6">
    <source>
        <dbReference type="Proteomes" id="UP000003744"/>
    </source>
</evidence>
<evidence type="ECO:0000313" key="5">
    <source>
        <dbReference type="EMBL" id="EEI82818.1"/>
    </source>
</evidence>
<dbReference type="InterPro" id="IPR029066">
    <property type="entry name" value="PLP-binding_barrel"/>
</dbReference>